<organism evidence="2 3">
    <name type="scientific">Posidoniimonas corsicana</name>
    <dbReference type="NCBI Taxonomy" id="1938618"/>
    <lineage>
        <taxon>Bacteria</taxon>
        <taxon>Pseudomonadati</taxon>
        <taxon>Planctomycetota</taxon>
        <taxon>Planctomycetia</taxon>
        <taxon>Pirellulales</taxon>
        <taxon>Lacipirellulaceae</taxon>
        <taxon>Posidoniimonas</taxon>
    </lineage>
</organism>
<keyword evidence="3" id="KW-1185">Reference proteome</keyword>
<reference evidence="2 3" key="1">
    <citation type="submission" date="2019-02" db="EMBL/GenBank/DDBJ databases">
        <title>Deep-cultivation of Planctomycetes and their phenomic and genomic characterization uncovers novel biology.</title>
        <authorList>
            <person name="Wiegand S."/>
            <person name="Jogler M."/>
            <person name="Boedeker C."/>
            <person name="Pinto D."/>
            <person name="Vollmers J."/>
            <person name="Rivas-Marin E."/>
            <person name="Kohn T."/>
            <person name="Peeters S.H."/>
            <person name="Heuer A."/>
            <person name="Rast P."/>
            <person name="Oberbeckmann S."/>
            <person name="Bunk B."/>
            <person name="Jeske O."/>
            <person name="Meyerdierks A."/>
            <person name="Storesund J.E."/>
            <person name="Kallscheuer N."/>
            <person name="Luecker S."/>
            <person name="Lage O.M."/>
            <person name="Pohl T."/>
            <person name="Merkel B.J."/>
            <person name="Hornburger P."/>
            <person name="Mueller R.-W."/>
            <person name="Bruemmer F."/>
            <person name="Labrenz M."/>
            <person name="Spormann A.M."/>
            <person name="Op Den Camp H."/>
            <person name="Overmann J."/>
            <person name="Amann R."/>
            <person name="Jetten M.S.M."/>
            <person name="Mascher T."/>
            <person name="Medema M.H."/>
            <person name="Devos D.P."/>
            <person name="Kaster A.-K."/>
            <person name="Ovreas L."/>
            <person name="Rohde M."/>
            <person name="Galperin M.Y."/>
            <person name="Jogler C."/>
        </authorList>
    </citation>
    <scope>NUCLEOTIDE SEQUENCE [LARGE SCALE GENOMIC DNA]</scope>
    <source>
        <strain evidence="2 3">KOR34</strain>
    </source>
</reference>
<sequence length="205" mass="22747">MINSAPTHKLDRVRRRIRRQWSAIGIATAAALGAAWYLLCLHPAADKLDALRAEIDDSYRILATETDLVDQLQQAATGNKQVKQHLEKLVERSATPPDEIAFLGWMSHQAVGWSLSLTDFRPGGPVEYGDFQGRSLQIAGRGGFEGICRMLHALRERPQMSRVSAFTLTPVDDARTRFDFAIKLELLQGVDRRAAENNGANPNNA</sequence>
<evidence type="ECO:0000313" key="3">
    <source>
        <dbReference type="Proteomes" id="UP000316714"/>
    </source>
</evidence>
<keyword evidence="1" id="KW-0812">Transmembrane</keyword>
<comment type="caution">
    <text evidence="2">The sequence shown here is derived from an EMBL/GenBank/DDBJ whole genome shotgun (WGS) entry which is preliminary data.</text>
</comment>
<keyword evidence="1" id="KW-1133">Transmembrane helix</keyword>
<accession>A0A5C5VE25</accession>
<evidence type="ECO:0008006" key="4">
    <source>
        <dbReference type="Google" id="ProtNLM"/>
    </source>
</evidence>
<name>A0A5C5VE25_9BACT</name>
<dbReference type="Proteomes" id="UP000316714">
    <property type="component" value="Unassembled WGS sequence"/>
</dbReference>
<protein>
    <recommendedName>
        <fullName evidence="4">Pilus assembly protein, PilO</fullName>
    </recommendedName>
</protein>
<dbReference type="OrthoDB" id="280517at2"/>
<gene>
    <name evidence="2" type="ORF">KOR34_08220</name>
</gene>
<feature type="transmembrane region" description="Helical" evidence="1">
    <location>
        <begin position="21"/>
        <end position="39"/>
    </location>
</feature>
<dbReference type="RefSeq" id="WP_146562446.1">
    <property type="nucleotide sequence ID" value="NZ_SIHJ01000001.1"/>
</dbReference>
<evidence type="ECO:0000313" key="2">
    <source>
        <dbReference type="EMBL" id="TWT35925.1"/>
    </source>
</evidence>
<proteinExistence type="predicted"/>
<dbReference type="AlphaFoldDB" id="A0A5C5VE25"/>
<evidence type="ECO:0000256" key="1">
    <source>
        <dbReference type="SAM" id="Phobius"/>
    </source>
</evidence>
<dbReference type="EMBL" id="SIHJ01000001">
    <property type="protein sequence ID" value="TWT35925.1"/>
    <property type="molecule type" value="Genomic_DNA"/>
</dbReference>
<keyword evidence="1" id="KW-0472">Membrane</keyword>